<organism evidence="1 2">
    <name type="scientific">Suillus plorans</name>
    <dbReference type="NCBI Taxonomy" id="116603"/>
    <lineage>
        <taxon>Eukaryota</taxon>
        <taxon>Fungi</taxon>
        <taxon>Dikarya</taxon>
        <taxon>Basidiomycota</taxon>
        <taxon>Agaricomycotina</taxon>
        <taxon>Agaricomycetes</taxon>
        <taxon>Agaricomycetidae</taxon>
        <taxon>Boletales</taxon>
        <taxon>Suillineae</taxon>
        <taxon>Suillaceae</taxon>
        <taxon>Suillus</taxon>
    </lineage>
</organism>
<keyword evidence="2" id="KW-1185">Reference proteome</keyword>
<feature type="non-terminal residue" evidence="1">
    <location>
        <position position="76"/>
    </location>
</feature>
<dbReference type="EMBL" id="JABBWE010000029">
    <property type="protein sequence ID" value="KAG1793637.1"/>
    <property type="molecule type" value="Genomic_DNA"/>
</dbReference>
<protein>
    <submittedName>
        <fullName evidence="1">Uncharacterized protein</fullName>
    </submittedName>
</protein>
<dbReference type="OrthoDB" id="3205788at2759"/>
<comment type="caution">
    <text evidence="1">The sequence shown here is derived from an EMBL/GenBank/DDBJ whole genome shotgun (WGS) entry which is preliminary data.</text>
</comment>
<dbReference type="Proteomes" id="UP000719766">
    <property type="component" value="Unassembled WGS sequence"/>
</dbReference>
<gene>
    <name evidence="1" type="ORF">HD556DRAFT_1194370</name>
</gene>
<proteinExistence type="predicted"/>
<dbReference type="AlphaFoldDB" id="A0A9P7DI43"/>
<evidence type="ECO:0000313" key="2">
    <source>
        <dbReference type="Proteomes" id="UP000719766"/>
    </source>
</evidence>
<dbReference type="GeneID" id="64590013"/>
<accession>A0A9P7DI43</accession>
<evidence type="ECO:0000313" key="1">
    <source>
        <dbReference type="EMBL" id="KAG1793637.1"/>
    </source>
</evidence>
<reference evidence="1" key="1">
    <citation type="journal article" date="2020" name="New Phytol.">
        <title>Comparative genomics reveals dynamic genome evolution in host specialist ectomycorrhizal fungi.</title>
        <authorList>
            <person name="Lofgren L.A."/>
            <person name="Nguyen N.H."/>
            <person name="Vilgalys R."/>
            <person name="Ruytinx J."/>
            <person name="Liao H.L."/>
            <person name="Branco S."/>
            <person name="Kuo A."/>
            <person name="LaButti K."/>
            <person name="Lipzen A."/>
            <person name="Andreopoulos W."/>
            <person name="Pangilinan J."/>
            <person name="Riley R."/>
            <person name="Hundley H."/>
            <person name="Na H."/>
            <person name="Barry K."/>
            <person name="Grigoriev I.V."/>
            <person name="Stajich J.E."/>
            <person name="Kennedy P.G."/>
        </authorList>
    </citation>
    <scope>NUCLEOTIDE SEQUENCE</scope>
    <source>
        <strain evidence="1">S12</strain>
    </source>
</reference>
<name>A0A9P7DI43_9AGAM</name>
<dbReference type="RefSeq" id="XP_041160035.1">
    <property type="nucleotide sequence ID" value="XM_041296249.1"/>
</dbReference>
<sequence>MGNPLARRTEQILRQNAPYPGDDLNGEETFSGGRFLIYRVSETWHLIMDHGSHLEDDIEIPLFLLENPAFFIRDWY</sequence>